<dbReference type="AlphaFoldDB" id="A0A1A8DZ33"/>
<protein>
    <submittedName>
        <fullName evidence="1">YbeY metallopeptidase (Putative)</fullName>
    </submittedName>
</protein>
<evidence type="ECO:0000313" key="1">
    <source>
        <dbReference type="EMBL" id="SBQ38516.1"/>
    </source>
</evidence>
<sequence>QKRDSHGFSLYLPSEVEFSFTHVVTFFSNSPFSFISGWNGGSNT</sequence>
<feature type="non-terminal residue" evidence="1">
    <location>
        <position position="44"/>
    </location>
</feature>
<proteinExistence type="predicted"/>
<reference evidence="1" key="1">
    <citation type="submission" date="2016-05" db="EMBL/GenBank/DDBJ databases">
        <authorList>
            <person name="Lavstsen T."/>
            <person name="Jespersen J.S."/>
        </authorList>
    </citation>
    <scope>NUCLEOTIDE SEQUENCE</scope>
    <source>
        <tissue evidence="1">Brain</tissue>
    </source>
</reference>
<dbReference type="EMBL" id="HAEA01010036">
    <property type="protein sequence ID" value="SBQ38516.1"/>
    <property type="molecule type" value="Transcribed_RNA"/>
</dbReference>
<name>A0A1A8DZ33_NOTKA</name>
<accession>A0A1A8DZ33</accession>
<feature type="non-terminal residue" evidence="1">
    <location>
        <position position="1"/>
    </location>
</feature>
<organism evidence="1">
    <name type="scientific">Nothobranchius kadleci</name>
    <name type="common">African annual killifish</name>
    <dbReference type="NCBI Taxonomy" id="1051664"/>
    <lineage>
        <taxon>Eukaryota</taxon>
        <taxon>Metazoa</taxon>
        <taxon>Chordata</taxon>
        <taxon>Craniata</taxon>
        <taxon>Vertebrata</taxon>
        <taxon>Euteleostomi</taxon>
        <taxon>Actinopterygii</taxon>
        <taxon>Neopterygii</taxon>
        <taxon>Teleostei</taxon>
        <taxon>Neoteleostei</taxon>
        <taxon>Acanthomorphata</taxon>
        <taxon>Ovalentaria</taxon>
        <taxon>Atherinomorphae</taxon>
        <taxon>Cyprinodontiformes</taxon>
        <taxon>Nothobranchiidae</taxon>
        <taxon>Nothobranchius</taxon>
    </lineage>
</organism>
<reference evidence="1" key="2">
    <citation type="submission" date="2016-06" db="EMBL/GenBank/DDBJ databases">
        <title>The genome of a short-lived fish provides insights into sex chromosome evolution and the genetic control of aging.</title>
        <authorList>
            <person name="Reichwald K."/>
            <person name="Felder M."/>
            <person name="Petzold A."/>
            <person name="Koch P."/>
            <person name="Groth M."/>
            <person name="Platzer M."/>
        </authorList>
    </citation>
    <scope>NUCLEOTIDE SEQUENCE</scope>
    <source>
        <tissue evidence="1">Brain</tissue>
    </source>
</reference>
<gene>
    <name evidence="1" type="primary">YBEY</name>
</gene>